<sequence>MQSIYIPHLLNATDRTRFLQFETTFDNLATLTPVRAEVSVRHGTTFIEVRGTASTIVTLTCDRCLQQYNHRVALGAEEIIWLDEAAGAGEGLPLEQEVSAEDLVESLSPNGHFDPETWIYEQICLHLPQRQICDQSCQGLQVEAAESNPPLTDGRWSALEALKQQLAGDEYQAN</sequence>
<comment type="caution">
    <text evidence="1">The sequence shown here is derived from an EMBL/GenBank/DDBJ whole genome shotgun (WGS) entry which is preliminary data.</text>
</comment>
<reference evidence="1" key="1">
    <citation type="submission" date="2014-11" db="EMBL/GenBank/DDBJ databases">
        <authorList>
            <person name="Malar M.C."/>
            <person name="Sen D."/>
            <person name="Tripathy S."/>
        </authorList>
    </citation>
    <scope>NUCLEOTIDE SEQUENCE</scope>
    <source>
        <strain evidence="1">BDU141951</strain>
    </source>
</reference>
<dbReference type="PANTHER" id="PTHR37734">
    <property type="entry name" value="LARGE RIBOSOMAL RNA SUBUNIT ACCUMULATION PROTEIN YCED HOMOLOG 2, CHLOROPLASTIC"/>
    <property type="match status" value="1"/>
</dbReference>
<gene>
    <name evidence="1" type="ORF">QQ91_015615</name>
</gene>
<dbReference type="Pfam" id="PF02620">
    <property type="entry name" value="YceD"/>
    <property type="match status" value="1"/>
</dbReference>
<evidence type="ECO:0000313" key="1">
    <source>
        <dbReference type="EMBL" id="NEV68539.1"/>
    </source>
</evidence>
<organism evidence="1">
    <name type="scientific">Lyngbya confervoides BDU141951</name>
    <dbReference type="NCBI Taxonomy" id="1574623"/>
    <lineage>
        <taxon>Bacteria</taxon>
        <taxon>Bacillati</taxon>
        <taxon>Cyanobacteriota</taxon>
        <taxon>Cyanophyceae</taxon>
        <taxon>Oscillatoriophycideae</taxon>
        <taxon>Oscillatoriales</taxon>
        <taxon>Microcoleaceae</taxon>
        <taxon>Lyngbya</taxon>
    </lineage>
</organism>
<dbReference type="AlphaFoldDB" id="A0A0C1YHR8"/>
<dbReference type="PANTHER" id="PTHR37734:SF1">
    <property type="entry name" value="LARGE RIBOSOMAL RNA SUBUNIT ACCUMULATION PROTEIN YCED HOMOLOG 2, CHLOROPLASTIC"/>
    <property type="match status" value="1"/>
</dbReference>
<dbReference type="EMBL" id="JTHE02000003">
    <property type="protein sequence ID" value="NEV68539.1"/>
    <property type="molecule type" value="Genomic_DNA"/>
</dbReference>
<dbReference type="InterPro" id="IPR003772">
    <property type="entry name" value="YceD"/>
</dbReference>
<proteinExistence type="predicted"/>
<reference evidence="1" key="3">
    <citation type="submission" date="2020-02" db="EMBL/GenBank/DDBJ databases">
        <authorList>
            <person name="Sarangi A.N."/>
            <person name="Ghosh S."/>
            <person name="Mukherjee M."/>
            <person name="Tripathy S."/>
        </authorList>
    </citation>
    <scope>NUCLEOTIDE SEQUENCE</scope>
    <source>
        <strain evidence="1">BDU141951</strain>
    </source>
</reference>
<accession>A0A0C1YHR8</accession>
<reference evidence="1" key="2">
    <citation type="journal article" date="2015" name="Genome Announc.">
        <title>Draft Genome Sequence of Filamentous Marine Cyanobacterium Lyngbya confervoides Strain BDU141951.</title>
        <authorList>
            <person name="Chandrababunaidu M.M."/>
            <person name="Sen D."/>
            <person name="Tripathy S."/>
        </authorList>
    </citation>
    <scope>NUCLEOTIDE SEQUENCE</scope>
    <source>
        <strain evidence="1">BDU141951</strain>
    </source>
</reference>
<dbReference type="InterPro" id="IPR044985">
    <property type="entry name" value="YceD_plant"/>
</dbReference>
<protein>
    <submittedName>
        <fullName evidence="1">DUF177 domain-containing protein</fullName>
    </submittedName>
</protein>
<name>A0A0C1YHR8_9CYAN</name>